<dbReference type="SUPFAM" id="SSF52540">
    <property type="entry name" value="P-loop containing nucleoside triphosphate hydrolases"/>
    <property type="match status" value="1"/>
</dbReference>
<reference evidence="1 2" key="1">
    <citation type="journal article" date="2014" name="Nat. Commun.">
        <title>Klebsormidium flaccidum genome reveals primary factors for plant terrestrial adaptation.</title>
        <authorList>
            <person name="Hori K."/>
            <person name="Maruyama F."/>
            <person name="Fujisawa T."/>
            <person name="Togashi T."/>
            <person name="Yamamoto N."/>
            <person name="Seo M."/>
            <person name="Sato S."/>
            <person name="Yamada T."/>
            <person name="Mori H."/>
            <person name="Tajima N."/>
            <person name="Moriyama T."/>
            <person name="Ikeuchi M."/>
            <person name="Watanabe M."/>
            <person name="Wada H."/>
            <person name="Kobayashi K."/>
            <person name="Saito M."/>
            <person name="Masuda T."/>
            <person name="Sasaki-Sekimoto Y."/>
            <person name="Mashiguchi K."/>
            <person name="Awai K."/>
            <person name="Shimojima M."/>
            <person name="Masuda S."/>
            <person name="Iwai M."/>
            <person name="Nobusawa T."/>
            <person name="Narise T."/>
            <person name="Kondo S."/>
            <person name="Saito H."/>
            <person name="Sato R."/>
            <person name="Murakawa M."/>
            <person name="Ihara Y."/>
            <person name="Oshima-Yamada Y."/>
            <person name="Ohtaka K."/>
            <person name="Satoh M."/>
            <person name="Sonobe K."/>
            <person name="Ishii M."/>
            <person name="Ohtani R."/>
            <person name="Kanamori-Sato M."/>
            <person name="Honoki R."/>
            <person name="Miyazaki D."/>
            <person name="Mochizuki H."/>
            <person name="Umetsu J."/>
            <person name="Higashi K."/>
            <person name="Shibata D."/>
            <person name="Kamiya Y."/>
            <person name="Sato N."/>
            <person name="Nakamura Y."/>
            <person name="Tabata S."/>
            <person name="Ida S."/>
            <person name="Kurokawa K."/>
            <person name="Ohta H."/>
        </authorList>
    </citation>
    <scope>NUCLEOTIDE SEQUENCE [LARGE SCALE GENOMIC DNA]</scope>
    <source>
        <strain evidence="1 2">NIES-2285</strain>
    </source>
</reference>
<organism evidence="1 2">
    <name type="scientific">Klebsormidium nitens</name>
    <name type="common">Green alga</name>
    <name type="synonym">Ulothrix nitens</name>
    <dbReference type="NCBI Taxonomy" id="105231"/>
    <lineage>
        <taxon>Eukaryota</taxon>
        <taxon>Viridiplantae</taxon>
        <taxon>Streptophyta</taxon>
        <taxon>Klebsormidiophyceae</taxon>
        <taxon>Klebsormidiales</taxon>
        <taxon>Klebsormidiaceae</taxon>
        <taxon>Klebsormidium</taxon>
    </lineage>
</organism>
<dbReference type="InterPro" id="IPR027417">
    <property type="entry name" value="P-loop_NTPase"/>
</dbReference>
<dbReference type="AlphaFoldDB" id="A0A1Y1IFE4"/>
<gene>
    <name evidence="1" type="ORF">KFL_004070110</name>
</gene>
<accession>A0A1Y1IFE4</accession>
<dbReference type="EMBL" id="DF237356">
    <property type="protein sequence ID" value="GAQ88189.1"/>
    <property type="molecule type" value="Genomic_DNA"/>
</dbReference>
<dbReference type="OrthoDB" id="2364732at2759"/>
<evidence type="ECO:0000313" key="2">
    <source>
        <dbReference type="Proteomes" id="UP000054558"/>
    </source>
</evidence>
<dbReference type="STRING" id="105231.A0A1Y1IFE4"/>
<evidence type="ECO:0000313" key="1">
    <source>
        <dbReference type="EMBL" id="GAQ88189.1"/>
    </source>
</evidence>
<sequence length="481" mass="54036">MGKTATCQLIYGRARKRQEYDNAFVLYINCARKRRNESLADFVFRVTGMSLEDLLTSPEPSPTKSANPLVIRRKMLIFDEAHVIYASDLEFWDNLKGLLPSNGHSVDIVVAASRGSTAQSAVASPITIGADNRVAMRRTLPTDIALQFTELEFLELFEQYERLLGFEKGSLGELKEMVAEAAELLPGITMLIMDHLRVRLSPSSCSDAAEWQEKTLFYLSRPTFVESLADGRTFPRSDDYTPIMWDLLDELLSGSGPVSFAGLQSRRPALTEVARALVRKGYLHENVVLGKIEFPSGLHREVYTTYYFRARYAAAQHMPQDIEVFLRQVVSRMSRSSLERSLNTSKTGDIHEAQFDVELYRAAHTLLPSEASISPGVGIRYGLKAYVDKVVMPQGWAFEALVDGRGLAEHEARFQPGGRYWPLINDGVLKAWIVVDFRNVGGPAVRDRLVHSTYHVSFCEHFVSAEVRSRGQVLYTVNLAE</sequence>
<keyword evidence="2" id="KW-1185">Reference proteome</keyword>
<protein>
    <submittedName>
        <fullName evidence="1">Uncharacterized protein</fullName>
    </submittedName>
</protein>
<proteinExistence type="predicted"/>
<dbReference type="Proteomes" id="UP000054558">
    <property type="component" value="Unassembled WGS sequence"/>
</dbReference>
<name>A0A1Y1IFE4_KLENI</name>
<dbReference type="OMA" id="WQMEFYK"/>